<dbReference type="EMBL" id="JRPD02000004">
    <property type="protein sequence ID" value="TLE00960.1"/>
    <property type="molecule type" value="Genomic_DNA"/>
</dbReference>
<evidence type="ECO:0000313" key="4">
    <source>
        <dbReference type="Proteomes" id="UP000255139"/>
    </source>
</evidence>
<organism evidence="1 4">
    <name type="scientific">Helicobacter muridarum</name>
    <dbReference type="NCBI Taxonomy" id="216"/>
    <lineage>
        <taxon>Bacteria</taxon>
        <taxon>Pseudomonadati</taxon>
        <taxon>Campylobacterota</taxon>
        <taxon>Epsilonproteobacteria</taxon>
        <taxon>Campylobacterales</taxon>
        <taxon>Helicobacteraceae</taxon>
        <taxon>Helicobacter</taxon>
    </lineage>
</organism>
<name>A0A099U1Z7_9HELI</name>
<evidence type="ECO:0000313" key="3">
    <source>
        <dbReference type="Proteomes" id="UP000029922"/>
    </source>
</evidence>
<reference evidence="1 4" key="2">
    <citation type="submission" date="2018-06" db="EMBL/GenBank/DDBJ databases">
        <authorList>
            <consortium name="Pathogen Informatics"/>
            <person name="Doyle S."/>
        </authorList>
    </citation>
    <scope>NUCLEOTIDE SEQUENCE [LARGE SCALE GENOMIC DNA]</scope>
    <source>
        <strain evidence="1 4">NCTC12714</strain>
    </source>
</reference>
<evidence type="ECO:0000313" key="2">
    <source>
        <dbReference type="EMBL" id="TLE00960.1"/>
    </source>
</evidence>
<dbReference type="OrthoDB" id="5287589at2"/>
<dbReference type="Proteomes" id="UP000029922">
    <property type="component" value="Unassembled WGS sequence"/>
</dbReference>
<accession>A0A099U1Z7</accession>
<dbReference type="AlphaFoldDB" id="A0A099U1Z7"/>
<dbReference type="EMBL" id="UGJE01000002">
    <property type="protein sequence ID" value="STQ86749.1"/>
    <property type="molecule type" value="Genomic_DNA"/>
</dbReference>
<reference evidence="2 3" key="1">
    <citation type="journal article" date="2014" name="Genome Announc.">
        <title>Draft genome sequences of eight enterohepatic helicobacter species isolated from both laboratory and wild rodents.</title>
        <authorList>
            <person name="Sheh A."/>
            <person name="Shen Z."/>
            <person name="Fox J.G."/>
        </authorList>
    </citation>
    <scope>NUCLEOTIDE SEQUENCE [LARGE SCALE GENOMIC DNA]</scope>
    <source>
        <strain evidence="2 3">ST1</strain>
    </source>
</reference>
<keyword evidence="4" id="KW-1185">Reference proteome</keyword>
<protein>
    <submittedName>
        <fullName evidence="1">Uncharacterized protein</fullName>
    </submittedName>
</protein>
<proteinExistence type="predicted"/>
<evidence type="ECO:0000313" key="1">
    <source>
        <dbReference type="EMBL" id="STQ86749.1"/>
    </source>
</evidence>
<gene>
    <name evidence="2" type="ORF">LS73_003445</name>
    <name evidence="1" type="ORF">NCTC12714_01560</name>
</gene>
<sequence>MHLKRQNFTFICINGIGRGGKVLQIWSEPFTSEVEAEEFIIAYRANMIEKAVKRIKLDSLS</sequence>
<dbReference type="RefSeq" id="WP_034556829.1">
    <property type="nucleotide sequence ID" value="NZ_FZML01000035.1"/>
</dbReference>
<dbReference type="Proteomes" id="UP000255139">
    <property type="component" value="Unassembled WGS sequence"/>
</dbReference>